<dbReference type="InterPro" id="IPR050365">
    <property type="entry name" value="TIM50"/>
</dbReference>
<keyword evidence="6" id="KW-1185">Reference proteome</keyword>
<dbReference type="STRING" id="325452.A0A421GUM5"/>
<dbReference type="Gene3D" id="3.40.50.1000">
    <property type="entry name" value="HAD superfamily/HAD-like"/>
    <property type="match status" value="2"/>
</dbReference>
<dbReference type="InterPro" id="IPR004274">
    <property type="entry name" value="FCP1_dom"/>
</dbReference>
<comment type="caution">
    <text evidence="5">The sequence shown here is derived from an EMBL/GenBank/DDBJ whole genome shotgun (WGS) entry which is preliminary data.</text>
</comment>
<feature type="domain" description="FCP1 homology" evidence="3">
    <location>
        <begin position="122"/>
        <end position="275"/>
    </location>
</feature>
<keyword evidence="1" id="KW-0809">Transit peptide</keyword>
<evidence type="ECO:0000313" key="6">
    <source>
        <dbReference type="Proteomes" id="UP000285624"/>
    </source>
</evidence>
<comment type="similarity">
    <text evidence="1">Belongs to the TIM50 family.</text>
</comment>
<comment type="subcellular location">
    <subcellularLocation>
        <location evidence="1">Mitochondrion inner membrane</location>
        <topology evidence="1">Single-pass membrane protein</topology>
    </subcellularLocation>
</comment>
<dbReference type="GO" id="GO:0005744">
    <property type="term" value="C:TIM23 mitochondrial import inner membrane translocase complex"/>
    <property type="evidence" value="ECO:0007669"/>
    <property type="project" value="UniProtKB-UniRule"/>
</dbReference>
<keyword evidence="1" id="KW-0496">Mitochondrion</keyword>
<keyword evidence="1" id="KW-0813">Transport</keyword>
<proteinExistence type="inferred from homology"/>
<evidence type="ECO:0000313" key="4">
    <source>
        <dbReference type="EMBL" id="KAG2518491.1"/>
    </source>
</evidence>
<dbReference type="Pfam" id="PF03031">
    <property type="entry name" value="NIF"/>
    <property type="match status" value="2"/>
</dbReference>
<evidence type="ECO:0000259" key="3">
    <source>
        <dbReference type="PROSITE" id="PS50969"/>
    </source>
</evidence>
<dbReference type="PANTHER" id="PTHR12210">
    <property type="entry name" value="DULLARD PROTEIN PHOSPHATASE"/>
    <property type="match status" value="1"/>
</dbReference>
<reference evidence="4" key="3">
    <citation type="submission" date="2020-06" db="EMBL/GenBank/DDBJ databases">
        <authorList>
            <person name="Studholme D.J."/>
        </authorList>
    </citation>
    <scope>NUCLEOTIDE SEQUENCE</scope>
    <source>
        <strain evidence="4">NZFS 2646</strain>
    </source>
</reference>
<dbReference type="InterPro" id="IPR023214">
    <property type="entry name" value="HAD_sf"/>
</dbReference>
<name>A0A421GUM5_9STRA</name>
<keyword evidence="1" id="KW-0811">Translocation</keyword>
<dbReference type="AlphaFoldDB" id="A0A421GUM5"/>
<reference evidence="4" key="1">
    <citation type="journal article" date="2015" name="Genom Data">
        <title>Genome sequences of six Phytophthora species associated with forests in New Zealand.</title>
        <authorList>
            <person name="Studholme D.J."/>
            <person name="McDougal R.L."/>
            <person name="Sambles C."/>
            <person name="Hansen E."/>
            <person name="Hardy G."/>
            <person name="Grant M."/>
            <person name="Ganley R.J."/>
            <person name="Williams N.M."/>
        </authorList>
    </citation>
    <scope>NUCLEOTIDE SEQUENCE</scope>
    <source>
        <strain evidence="4">NZFS 2646</strain>
    </source>
</reference>
<dbReference type="EMBL" id="JPWV03000302">
    <property type="protein sequence ID" value="KAG2518491.1"/>
    <property type="molecule type" value="Genomic_DNA"/>
</dbReference>
<sequence>MMSTTQSQTTVFSHTNNGALGNDSENEAQLSPNKPLANLNVQNPLASIVHQADKNGKQQPVLTSGADRLSRQSSGANVQQQGSFRNLFANIRSALGGLGISERQQFVQGKNALRRSSSLKPKTAAASGNVIKMHKSVLPPAAPQDANKKCLVLDLDETLVHSSFRPTSNPDYIIPVDIDGTVHQVLSKYADPLLDKLDPEGVIRFRLYREHCVQYEGSYVKDLSLLDRDISQTIIIDNAPMSYIFHPRNAIGCSSFIDDPNDSELDSIGRFLEKLYDVEDVREHLHIWDANY</sequence>
<dbReference type="InterPro" id="IPR036412">
    <property type="entry name" value="HAD-like_sf"/>
</dbReference>
<dbReference type="PROSITE" id="PS50969">
    <property type="entry name" value="FCP1"/>
    <property type="match status" value="1"/>
</dbReference>
<dbReference type="EMBL" id="MBDN02000064">
    <property type="protein sequence ID" value="RLN81935.1"/>
    <property type="molecule type" value="Genomic_DNA"/>
</dbReference>
<dbReference type="CDD" id="cd07521">
    <property type="entry name" value="HAD_FCP1-like"/>
    <property type="match status" value="1"/>
</dbReference>
<evidence type="ECO:0000256" key="2">
    <source>
        <dbReference type="SAM" id="MobiDB-lite"/>
    </source>
</evidence>
<keyword evidence="1" id="KW-0653">Protein transport</keyword>
<feature type="region of interest" description="Disordered" evidence="2">
    <location>
        <begin position="1"/>
        <end position="38"/>
    </location>
</feature>
<dbReference type="GO" id="GO:0015031">
    <property type="term" value="P:protein transport"/>
    <property type="evidence" value="ECO:0007669"/>
    <property type="project" value="UniProtKB-KW"/>
</dbReference>
<comment type="subunit">
    <text evidence="1">Component of the TIM23 complex.</text>
</comment>
<protein>
    <recommendedName>
        <fullName evidence="1">Mitochondrial import inner membrane translocase subunit TIM50</fullName>
    </recommendedName>
</protein>
<dbReference type="Proteomes" id="UP000285624">
    <property type="component" value="Unassembled WGS sequence"/>
</dbReference>
<feature type="region of interest" description="Disordered" evidence="2">
    <location>
        <begin position="53"/>
        <end position="79"/>
    </location>
</feature>
<accession>A0A421GUM5</accession>
<gene>
    <name evidence="5" type="ORF">BBO99_00003293</name>
    <name evidence="4" type="ORF">JM16_007346</name>
</gene>
<evidence type="ECO:0000313" key="5">
    <source>
        <dbReference type="EMBL" id="RLN81935.1"/>
    </source>
</evidence>
<evidence type="ECO:0000256" key="1">
    <source>
        <dbReference type="RuleBase" id="RU365079"/>
    </source>
</evidence>
<dbReference type="SMART" id="SM00577">
    <property type="entry name" value="CPDc"/>
    <property type="match status" value="1"/>
</dbReference>
<reference evidence="5 6" key="2">
    <citation type="submission" date="2018-07" db="EMBL/GenBank/DDBJ databases">
        <title>Genome sequencing of oomycete isolates from Chile give support for New Zealand origin for Phytophthora kernoviae and make available the first Nothophytophthora sp. genome.</title>
        <authorList>
            <person name="Studholme D.J."/>
            <person name="Sanfuentes E."/>
            <person name="Panda P."/>
            <person name="Hill R."/>
            <person name="Sambles C."/>
            <person name="Grant M."/>
            <person name="Williams N.M."/>
            <person name="Mcdougal R.L."/>
        </authorList>
    </citation>
    <scope>NUCLEOTIDE SEQUENCE [LARGE SCALE GENOMIC DNA]</scope>
    <source>
        <strain evidence="5">Chile4</strain>
    </source>
</reference>
<comment type="function">
    <text evidence="1">Essential component of the TIM23 complex, a complex that mediates the translocation of transit peptide-containing proteins across the mitochondrial inner membrane.</text>
</comment>
<organism evidence="5 6">
    <name type="scientific">Phytophthora kernoviae</name>
    <dbReference type="NCBI Taxonomy" id="325452"/>
    <lineage>
        <taxon>Eukaryota</taxon>
        <taxon>Sar</taxon>
        <taxon>Stramenopiles</taxon>
        <taxon>Oomycota</taxon>
        <taxon>Peronosporomycetes</taxon>
        <taxon>Peronosporales</taxon>
        <taxon>Peronosporaceae</taxon>
        <taxon>Phytophthora</taxon>
    </lineage>
</organism>
<dbReference type="Proteomes" id="UP000785171">
    <property type="component" value="Unassembled WGS sequence"/>
</dbReference>
<dbReference type="SUPFAM" id="SSF56784">
    <property type="entry name" value="HAD-like"/>
    <property type="match status" value="1"/>
</dbReference>
<feature type="compositionally biased region" description="Polar residues" evidence="2">
    <location>
        <begin position="1"/>
        <end position="19"/>
    </location>
</feature>